<dbReference type="PRINTS" id="PR00103">
    <property type="entry name" value="CAMPKINASE"/>
</dbReference>
<dbReference type="PANTHER" id="PTHR24567">
    <property type="entry name" value="CRP FAMILY TRANSCRIPTIONAL REGULATORY PROTEIN"/>
    <property type="match status" value="1"/>
</dbReference>
<evidence type="ECO:0000259" key="5">
    <source>
        <dbReference type="PROSITE" id="PS51063"/>
    </source>
</evidence>
<dbReference type="Pfam" id="PF13545">
    <property type="entry name" value="HTH_Crp_2"/>
    <property type="match status" value="1"/>
</dbReference>
<dbReference type="SMART" id="SM00419">
    <property type="entry name" value="HTH_CRP"/>
    <property type="match status" value="1"/>
</dbReference>
<dbReference type="Proteomes" id="UP001218629">
    <property type="component" value="Chromosome"/>
</dbReference>
<dbReference type="PROSITE" id="PS51063">
    <property type="entry name" value="HTH_CRP_2"/>
    <property type="match status" value="1"/>
</dbReference>
<dbReference type="RefSeq" id="WP_275308701.1">
    <property type="nucleotide sequence ID" value="NZ_CP095749.1"/>
</dbReference>
<keyword evidence="2" id="KW-0238">DNA-binding</keyword>
<evidence type="ECO:0000313" key="6">
    <source>
        <dbReference type="EMBL" id="WEB41850.1"/>
    </source>
</evidence>
<evidence type="ECO:0000313" key="7">
    <source>
        <dbReference type="Proteomes" id="UP001218629"/>
    </source>
</evidence>
<dbReference type="Gene3D" id="1.10.10.10">
    <property type="entry name" value="Winged helix-like DNA-binding domain superfamily/Winged helix DNA-binding domain"/>
    <property type="match status" value="1"/>
</dbReference>
<dbReference type="InterPro" id="IPR050397">
    <property type="entry name" value="Env_Response_Regulators"/>
</dbReference>
<dbReference type="Pfam" id="PF00027">
    <property type="entry name" value="cNMP_binding"/>
    <property type="match status" value="1"/>
</dbReference>
<dbReference type="InterPro" id="IPR036390">
    <property type="entry name" value="WH_DNA-bd_sf"/>
</dbReference>
<dbReference type="PROSITE" id="PS50042">
    <property type="entry name" value="CNMP_BINDING_3"/>
    <property type="match status" value="1"/>
</dbReference>
<accession>A0ABY8AD48</accession>
<dbReference type="InterPro" id="IPR000595">
    <property type="entry name" value="cNMP-bd_dom"/>
</dbReference>
<protein>
    <submittedName>
        <fullName evidence="6">Crp/Fnr family transcriptional regulator</fullName>
    </submittedName>
</protein>
<dbReference type="PANTHER" id="PTHR24567:SF74">
    <property type="entry name" value="HTH-TYPE TRANSCRIPTIONAL REGULATOR ARCR"/>
    <property type="match status" value="1"/>
</dbReference>
<reference evidence="6 7" key="1">
    <citation type="submission" date="2022-03" db="EMBL/GenBank/DDBJ databases">
        <title>Streptomyces yunnanensis P86,complete genome.</title>
        <authorList>
            <person name="Chen S."/>
            <person name="Zhang Q."/>
        </authorList>
    </citation>
    <scope>NUCLEOTIDE SEQUENCE [LARGE SCALE GENOMIC DNA]</scope>
    <source>
        <strain evidence="6 7">P86</strain>
    </source>
</reference>
<dbReference type="SMART" id="SM00100">
    <property type="entry name" value="cNMP"/>
    <property type="match status" value="1"/>
</dbReference>
<dbReference type="InterPro" id="IPR018488">
    <property type="entry name" value="cNMP-bd_CS"/>
</dbReference>
<keyword evidence="3" id="KW-0804">Transcription</keyword>
<dbReference type="EMBL" id="CP095749">
    <property type="protein sequence ID" value="WEB41850.1"/>
    <property type="molecule type" value="Genomic_DNA"/>
</dbReference>
<dbReference type="InterPro" id="IPR036388">
    <property type="entry name" value="WH-like_DNA-bd_sf"/>
</dbReference>
<dbReference type="Gene3D" id="2.60.120.10">
    <property type="entry name" value="Jelly Rolls"/>
    <property type="match status" value="1"/>
</dbReference>
<dbReference type="CDD" id="cd00038">
    <property type="entry name" value="CAP_ED"/>
    <property type="match status" value="1"/>
</dbReference>
<dbReference type="InterPro" id="IPR018490">
    <property type="entry name" value="cNMP-bd_dom_sf"/>
</dbReference>
<keyword evidence="7" id="KW-1185">Reference proteome</keyword>
<name>A0ABY8AD48_9ACTN</name>
<dbReference type="InterPro" id="IPR012318">
    <property type="entry name" value="HTH_CRP"/>
</dbReference>
<evidence type="ECO:0000256" key="2">
    <source>
        <dbReference type="ARBA" id="ARBA00023125"/>
    </source>
</evidence>
<evidence type="ECO:0000259" key="4">
    <source>
        <dbReference type="PROSITE" id="PS50042"/>
    </source>
</evidence>
<feature type="domain" description="Cyclic nucleotide-binding" evidence="4">
    <location>
        <begin position="28"/>
        <end position="109"/>
    </location>
</feature>
<dbReference type="SUPFAM" id="SSF51206">
    <property type="entry name" value="cAMP-binding domain-like"/>
    <property type="match status" value="1"/>
</dbReference>
<feature type="domain" description="HTH crp-type" evidence="5">
    <location>
        <begin position="139"/>
        <end position="210"/>
    </location>
</feature>
<evidence type="ECO:0000256" key="3">
    <source>
        <dbReference type="ARBA" id="ARBA00023163"/>
    </source>
</evidence>
<organism evidence="6 7">
    <name type="scientific">Streptomyces yunnanensis</name>
    <dbReference type="NCBI Taxonomy" id="156453"/>
    <lineage>
        <taxon>Bacteria</taxon>
        <taxon>Bacillati</taxon>
        <taxon>Actinomycetota</taxon>
        <taxon>Actinomycetes</taxon>
        <taxon>Kitasatosporales</taxon>
        <taxon>Streptomycetaceae</taxon>
        <taxon>Streptomyces</taxon>
    </lineage>
</organism>
<evidence type="ECO:0000256" key="1">
    <source>
        <dbReference type="ARBA" id="ARBA00023015"/>
    </source>
</evidence>
<dbReference type="PROSITE" id="PS00889">
    <property type="entry name" value="CNMP_BINDING_2"/>
    <property type="match status" value="1"/>
</dbReference>
<proteinExistence type="predicted"/>
<gene>
    <name evidence="6" type="ORF">MOV08_23025</name>
</gene>
<sequence length="217" mass="23105">MVYQPHRAVLGEDLWSRLCSLAPERPRPTGSVLMRQGDPGTHVLALTCGSAIVTLTGGEGERTLLAVRGAGELFGELAVLDAQPRSASVTAARPCLVHVIAAPLFEQFVAENRLTNVMLRHAIARVRTAEEVRLELATAPVVHRLASALMRLIEASAPEGSEVEVPLTQGELAQLIGASRNAVGTVIGTWKSRNWVATSPAGGLLIKNVKAIYSTLH</sequence>
<keyword evidence="1" id="KW-0805">Transcription regulation</keyword>
<dbReference type="InterPro" id="IPR014710">
    <property type="entry name" value="RmlC-like_jellyroll"/>
</dbReference>
<dbReference type="SUPFAM" id="SSF46785">
    <property type="entry name" value="Winged helix' DNA-binding domain"/>
    <property type="match status" value="1"/>
</dbReference>